<keyword evidence="2" id="KW-0805">Transcription regulation</keyword>
<evidence type="ECO:0000256" key="3">
    <source>
        <dbReference type="ARBA" id="ARBA00023125"/>
    </source>
</evidence>
<organism evidence="7 8">
    <name type="scientific">Filifactor villosus</name>
    <dbReference type="NCBI Taxonomy" id="29374"/>
    <lineage>
        <taxon>Bacteria</taxon>
        <taxon>Bacillati</taxon>
        <taxon>Bacillota</taxon>
        <taxon>Clostridia</taxon>
        <taxon>Peptostreptococcales</taxon>
        <taxon>Filifactoraceae</taxon>
        <taxon>Filifactor</taxon>
    </lineage>
</organism>
<dbReference type="InterPro" id="IPR037171">
    <property type="entry name" value="NagB/RpiA_transferase-like"/>
</dbReference>
<dbReference type="InterPro" id="IPR007324">
    <property type="entry name" value="Sugar-bd_dom_put"/>
</dbReference>
<dbReference type="InterPro" id="IPR051054">
    <property type="entry name" value="SorC_transcr_regulators"/>
</dbReference>
<evidence type="ECO:0000256" key="1">
    <source>
        <dbReference type="ARBA" id="ARBA00010466"/>
    </source>
</evidence>
<dbReference type="Gene3D" id="1.10.10.10">
    <property type="entry name" value="Winged helix-like DNA-binding domain superfamily/Winged helix DNA-binding domain"/>
    <property type="match status" value="1"/>
</dbReference>
<evidence type="ECO:0000313" key="8">
    <source>
        <dbReference type="Proteomes" id="UP001595916"/>
    </source>
</evidence>
<evidence type="ECO:0000259" key="6">
    <source>
        <dbReference type="Pfam" id="PF21715"/>
    </source>
</evidence>
<dbReference type="Pfam" id="PF04198">
    <property type="entry name" value="Sugar-bind"/>
    <property type="match status" value="1"/>
</dbReference>
<comment type="caution">
    <text evidence="7">The sequence shown here is derived from an EMBL/GenBank/DDBJ whole genome shotgun (WGS) entry which is preliminary data.</text>
</comment>
<dbReference type="InterPro" id="IPR036390">
    <property type="entry name" value="WH_DNA-bd_sf"/>
</dbReference>
<dbReference type="SUPFAM" id="SSF100950">
    <property type="entry name" value="NagB/RpiA/CoA transferase-like"/>
    <property type="match status" value="1"/>
</dbReference>
<dbReference type="RefSeq" id="WP_379787663.1">
    <property type="nucleotide sequence ID" value="NZ_JBHSHL010000013.1"/>
</dbReference>
<gene>
    <name evidence="7" type="ORF">ACFO4R_03670</name>
</gene>
<dbReference type="PANTHER" id="PTHR34294">
    <property type="entry name" value="TRANSCRIPTIONAL REGULATOR-RELATED"/>
    <property type="match status" value="1"/>
</dbReference>
<dbReference type="PANTHER" id="PTHR34294:SF5">
    <property type="entry name" value="CENTRAL GLYCOLYTIC GENES REGULATOR"/>
    <property type="match status" value="1"/>
</dbReference>
<sequence>MKDFFQIQKILVPEILQEMELRYDILKEIELCEVIGRRSLAQKLDLSERVVRAEVDFLKEAKLIEVFSHGMSLSSTGEELLEATEPYISKIRGLHHLEKKLQAYLGIKKVLISLTFPDENLNLTELGRTAARHIVQSLKQCRILGITGGSTMYHVAQAMKVQSRPSEVMVVSARGSLRSNYETQASNVVAIVAEKLKSNYELLQLPDNIDREIADELLKETSLEKTLQVIDNIDCLVFGIGNADDMAKRRNLSQEQCDLLGERKAVAESFGFYFNLSGEIVYESSTLGIKLSKYKQMSNIIGVAAGERKVEAIRAISGINPSLTLVTDSDTANRILETGKK</sequence>
<evidence type="ECO:0000313" key="7">
    <source>
        <dbReference type="EMBL" id="MFC4804171.1"/>
    </source>
</evidence>
<dbReference type="Gene3D" id="3.40.50.1360">
    <property type="match status" value="1"/>
</dbReference>
<evidence type="ECO:0000256" key="2">
    <source>
        <dbReference type="ARBA" id="ARBA00023015"/>
    </source>
</evidence>
<dbReference type="Proteomes" id="UP001595916">
    <property type="component" value="Unassembled WGS sequence"/>
</dbReference>
<evidence type="ECO:0000259" key="5">
    <source>
        <dbReference type="Pfam" id="PF04198"/>
    </source>
</evidence>
<dbReference type="Pfam" id="PF21715">
    <property type="entry name" value="CggR_N"/>
    <property type="match status" value="1"/>
</dbReference>
<dbReference type="InterPro" id="IPR048715">
    <property type="entry name" value="CggR_N"/>
</dbReference>
<keyword evidence="3" id="KW-0238">DNA-binding</keyword>
<keyword evidence="8" id="KW-1185">Reference proteome</keyword>
<dbReference type="InterPro" id="IPR036388">
    <property type="entry name" value="WH-like_DNA-bd_sf"/>
</dbReference>
<protein>
    <submittedName>
        <fullName evidence="7">Sugar-binding transcriptional regulator</fullName>
    </submittedName>
</protein>
<keyword evidence="4" id="KW-0804">Transcription</keyword>
<name>A0ABV9QNA0_9FIRM</name>
<dbReference type="SUPFAM" id="SSF46785">
    <property type="entry name" value="Winged helix' DNA-binding domain"/>
    <property type="match status" value="1"/>
</dbReference>
<evidence type="ECO:0000256" key="4">
    <source>
        <dbReference type="ARBA" id="ARBA00023163"/>
    </source>
</evidence>
<feature type="domain" description="Sugar-binding" evidence="5">
    <location>
        <begin position="91"/>
        <end position="337"/>
    </location>
</feature>
<proteinExistence type="inferred from homology"/>
<reference evidence="8" key="1">
    <citation type="journal article" date="2019" name="Int. J. Syst. Evol. Microbiol.">
        <title>The Global Catalogue of Microorganisms (GCM) 10K type strain sequencing project: providing services to taxonomists for standard genome sequencing and annotation.</title>
        <authorList>
            <consortium name="The Broad Institute Genomics Platform"/>
            <consortium name="The Broad Institute Genome Sequencing Center for Infectious Disease"/>
            <person name="Wu L."/>
            <person name="Ma J."/>
        </authorList>
    </citation>
    <scope>NUCLEOTIDE SEQUENCE [LARGE SCALE GENOMIC DNA]</scope>
    <source>
        <strain evidence="8">CCUG 46385</strain>
    </source>
</reference>
<feature type="domain" description="CggR N-terminal DNA binding" evidence="6">
    <location>
        <begin position="19"/>
        <end position="86"/>
    </location>
</feature>
<dbReference type="EMBL" id="JBHSHL010000013">
    <property type="protein sequence ID" value="MFC4804171.1"/>
    <property type="molecule type" value="Genomic_DNA"/>
</dbReference>
<comment type="similarity">
    <text evidence="1">Belongs to the SorC transcriptional regulatory family.</text>
</comment>
<accession>A0ABV9QNA0</accession>